<evidence type="ECO:0000256" key="2">
    <source>
        <dbReference type="ARBA" id="ARBA00022448"/>
    </source>
</evidence>
<sequence length="91" mass="10278">LTAAVENVNPRTNLANITAVSLNGNGARLGSTLSSNDPKSKIYKSSWDCFRITLKHEGVRALYKGFIPAWLRMGPWNLIFFTSYEQLLRLY</sequence>
<keyword evidence="5 6" id="KW-0812">Transmembrane</keyword>
<keyword evidence="5" id="KW-0472">Membrane</keyword>
<keyword evidence="3" id="KW-0677">Repeat</keyword>
<gene>
    <name evidence="7" type="ORF">AFUS01_LOCUS28907</name>
</gene>
<evidence type="ECO:0000256" key="6">
    <source>
        <dbReference type="RuleBase" id="RU000488"/>
    </source>
</evidence>
<evidence type="ECO:0000256" key="1">
    <source>
        <dbReference type="ARBA" id="ARBA00006375"/>
    </source>
</evidence>
<feature type="non-terminal residue" evidence="7">
    <location>
        <position position="1"/>
    </location>
</feature>
<dbReference type="InterPro" id="IPR050391">
    <property type="entry name" value="Mito_Metabolite_Transporter"/>
</dbReference>
<evidence type="ECO:0000256" key="4">
    <source>
        <dbReference type="ARBA" id="ARBA00022989"/>
    </source>
</evidence>
<dbReference type="AlphaFoldDB" id="A0A8J2KI11"/>
<feature type="repeat" description="Solcar" evidence="5">
    <location>
        <begin position="15"/>
        <end position="90"/>
    </location>
</feature>
<keyword evidence="8" id="KW-1185">Reference proteome</keyword>
<dbReference type="EMBL" id="CAJVCH010419718">
    <property type="protein sequence ID" value="CAG7818401.1"/>
    <property type="molecule type" value="Genomic_DNA"/>
</dbReference>
<dbReference type="Proteomes" id="UP000708208">
    <property type="component" value="Unassembled WGS sequence"/>
</dbReference>
<protein>
    <submittedName>
        <fullName evidence="7">Uncharacterized protein</fullName>
    </submittedName>
</protein>
<evidence type="ECO:0000313" key="8">
    <source>
        <dbReference type="Proteomes" id="UP000708208"/>
    </source>
</evidence>
<name>A0A8J2KI11_9HEXA</name>
<evidence type="ECO:0000313" key="7">
    <source>
        <dbReference type="EMBL" id="CAG7818401.1"/>
    </source>
</evidence>
<dbReference type="GO" id="GO:0016020">
    <property type="term" value="C:membrane"/>
    <property type="evidence" value="ECO:0007669"/>
    <property type="project" value="UniProtKB-UniRule"/>
</dbReference>
<accession>A0A8J2KI11</accession>
<keyword evidence="2 6" id="KW-0813">Transport</keyword>
<evidence type="ECO:0000256" key="5">
    <source>
        <dbReference type="PROSITE-ProRule" id="PRU00282"/>
    </source>
</evidence>
<dbReference type="Pfam" id="PF00153">
    <property type="entry name" value="Mito_carr"/>
    <property type="match status" value="1"/>
</dbReference>
<keyword evidence="4" id="KW-1133">Transmembrane helix</keyword>
<evidence type="ECO:0000256" key="3">
    <source>
        <dbReference type="ARBA" id="ARBA00022737"/>
    </source>
</evidence>
<dbReference type="PANTHER" id="PTHR45618">
    <property type="entry name" value="MITOCHONDRIAL DICARBOXYLATE CARRIER-RELATED"/>
    <property type="match status" value="1"/>
</dbReference>
<dbReference type="InterPro" id="IPR018108">
    <property type="entry name" value="MCP_transmembrane"/>
</dbReference>
<reference evidence="7" key="1">
    <citation type="submission" date="2021-06" db="EMBL/GenBank/DDBJ databases">
        <authorList>
            <person name="Hodson N. C."/>
            <person name="Mongue J. A."/>
            <person name="Jaron S. K."/>
        </authorList>
    </citation>
    <scope>NUCLEOTIDE SEQUENCE</scope>
</reference>
<comment type="similarity">
    <text evidence="1 6">Belongs to the mitochondrial carrier (TC 2.A.29) family.</text>
</comment>
<organism evidence="7 8">
    <name type="scientific">Allacma fusca</name>
    <dbReference type="NCBI Taxonomy" id="39272"/>
    <lineage>
        <taxon>Eukaryota</taxon>
        <taxon>Metazoa</taxon>
        <taxon>Ecdysozoa</taxon>
        <taxon>Arthropoda</taxon>
        <taxon>Hexapoda</taxon>
        <taxon>Collembola</taxon>
        <taxon>Symphypleona</taxon>
        <taxon>Sminthuridae</taxon>
        <taxon>Allacma</taxon>
    </lineage>
</organism>
<dbReference type="PROSITE" id="PS50920">
    <property type="entry name" value="SOLCAR"/>
    <property type="match status" value="1"/>
</dbReference>
<comment type="caution">
    <text evidence="7">The sequence shown here is derived from an EMBL/GenBank/DDBJ whole genome shotgun (WGS) entry which is preliminary data.</text>
</comment>
<proteinExistence type="inferred from homology"/>
<dbReference type="OrthoDB" id="756301at2759"/>